<dbReference type="EMBL" id="CAJJDM010000050">
    <property type="protein sequence ID" value="CAD8072764.1"/>
    <property type="molecule type" value="Genomic_DNA"/>
</dbReference>
<keyword evidence="5" id="KW-1185">Reference proteome</keyword>
<accession>A0A8S1MBX8</accession>
<dbReference type="Proteomes" id="UP000688137">
    <property type="component" value="Unassembled WGS sequence"/>
</dbReference>
<dbReference type="OMA" id="NMSENTF"/>
<evidence type="ECO:0000256" key="1">
    <source>
        <dbReference type="ARBA" id="ARBA00022737"/>
    </source>
</evidence>
<protein>
    <recommendedName>
        <fullName evidence="6">Ankyrin repeat protein</fullName>
    </recommendedName>
</protein>
<proteinExistence type="predicted"/>
<organism evidence="4 5">
    <name type="scientific">Paramecium primaurelia</name>
    <dbReference type="NCBI Taxonomy" id="5886"/>
    <lineage>
        <taxon>Eukaryota</taxon>
        <taxon>Sar</taxon>
        <taxon>Alveolata</taxon>
        <taxon>Ciliophora</taxon>
        <taxon>Intramacronucleata</taxon>
        <taxon>Oligohymenophorea</taxon>
        <taxon>Peniculida</taxon>
        <taxon>Parameciidae</taxon>
        <taxon>Paramecium</taxon>
    </lineage>
</organism>
<gene>
    <name evidence="4" type="ORF">PPRIM_AZ9-3.1.T0500012</name>
</gene>
<dbReference type="PANTHER" id="PTHR24171">
    <property type="entry name" value="ANKYRIN REPEAT DOMAIN-CONTAINING PROTEIN 39-RELATED"/>
    <property type="match status" value="1"/>
</dbReference>
<sequence length="559" mass="66016">MINIHERKCLTDRQKLEGDPISFYIWHSISEQIQIFVSYIFRAAKLIQISKEHDTLLDKIPNQLKKMINWEDDSKDDIYQKVCIKLEELLQIEFKDCVKVSANIEELRNIVKKEYEKFHCVNTSIQESFQLQSSTRISLHSKAQKEDKSNYIINMSENTFLQDISYIQNQERKLKFKEQIIKPTKTYYKQFSRVQTNILNKINQIASFQDVRFQKLEKIRQIESTIEEKLESIHSKLLELSYKLRQLFNKQSQRNILSKQYLKPPQIHNKNTQRQHLQQLIQTKIFVNSKQNQNKFKINSSAIQQQTQDSQRLYQQIKSNQLSQEKIEKAKIIQNYFRKYLQNKQSLRILDKKQPSKTLIHNLKLDLKRIGIKSNNTSNSQEKQKKGVVKITQKNILSFLQRQKSLCKQGYQEKLSLAKQKKIQQAIKSNDINIILNSGFNFGLEDYNQKDEMQNTPLFYCAKYNLYELCQFLLQKGGNPNIKCSQGQTATHQACLSKNPKLFNLFTQYGADFNMPDDNGIIAQAIIEKEKIPFLLNEKDLNLYSYKVSSPKFDEFLVM</sequence>
<dbReference type="AlphaFoldDB" id="A0A8S1MBX8"/>
<dbReference type="InterPro" id="IPR002110">
    <property type="entry name" value="Ankyrin_rpt"/>
</dbReference>
<feature type="repeat" description="ANK" evidence="3">
    <location>
        <begin position="486"/>
        <end position="518"/>
    </location>
</feature>
<dbReference type="Pfam" id="PF12796">
    <property type="entry name" value="Ank_2"/>
    <property type="match status" value="1"/>
</dbReference>
<evidence type="ECO:0000313" key="4">
    <source>
        <dbReference type="EMBL" id="CAD8072764.1"/>
    </source>
</evidence>
<evidence type="ECO:0000256" key="3">
    <source>
        <dbReference type="PROSITE-ProRule" id="PRU00023"/>
    </source>
</evidence>
<evidence type="ECO:0000256" key="2">
    <source>
        <dbReference type="ARBA" id="ARBA00023043"/>
    </source>
</evidence>
<dbReference type="PROSITE" id="PS50088">
    <property type="entry name" value="ANK_REPEAT"/>
    <property type="match status" value="1"/>
</dbReference>
<dbReference type="SMART" id="SM00248">
    <property type="entry name" value="ANK"/>
    <property type="match status" value="2"/>
</dbReference>
<evidence type="ECO:0000313" key="5">
    <source>
        <dbReference type="Proteomes" id="UP000688137"/>
    </source>
</evidence>
<keyword evidence="1" id="KW-0677">Repeat</keyword>
<reference evidence="4" key="1">
    <citation type="submission" date="2021-01" db="EMBL/GenBank/DDBJ databases">
        <authorList>
            <consortium name="Genoscope - CEA"/>
            <person name="William W."/>
        </authorList>
    </citation>
    <scope>NUCLEOTIDE SEQUENCE</scope>
</reference>
<dbReference type="GO" id="GO:0004842">
    <property type="term" value="F:ubiquitin-protein transferase activity"/>
    <property type="evidence" value="ECO:0007669"/>
    <property type="project" value="TreeGrafter"/>
</dbReference>
<evidence type="ECO:0008006" key="6">
    <source>
        <dbReference type="Google" id="ProtNLM"/>
    </source>
</evidence>
<dbReference type="PANTHER" id="PTHR24171:SF8">
    <property type="entry name" value="BRCA1-ASSOCIATED RING DOMAIN PROTEIN 1"/>
    <property type="match status" value="1"/>
</dbReference>
<name>A0A8S1MBX8_PARPR</name>
<comment type="caution">
    <text evidence="4">The sequence shown here is derived from an EMBL/GenBank/DDBJ whole genome shotgun (WGS) entry which is preliminary data.</text>
</comment>
<dbReference type="GO" id="GO:0085020">
    <property type="term" value="P:protein K6-linked ubiquitination"/>
    <property type="evidence" value="ECO:0007669"/>
    <property type="project" value="TreeGrafter"/>
</dbReference>
<keyword evidence="2 3" id="KW-0040">ANK repeat</keyword>